<dbReference type="Gene3D" id="1.10.10.10">
    <property type="entry name" value="Winged helix-like DNA-binding domain superfamily/Winged helix DNA-binding domain"/>
    <property type="match status" value="1"/>
</dbReference>
<evidence type="ECO:0000256" key="4">
    <source>
        <dbReference type="SAM" id="MobiDB-lite"/>
    </source>
</evidence>
<comment type="caution">
    <text evidence="7">The sequence shown here is derived from an EMBL/GenBank/DDBJ whole genome shotgun (WGS) entry which is preliminary data.</text>
</comment>
<sequence length="216" mass="21290">MSDFELPMRPPRPAGTAHRGTSLPAALALAGAAVGVLASAWLIHRALTGPGGDEGDGTASGAGTASGVKAAAQGAGTATGAGTAGDTGAAAQSAGTAGGTGAAGAAAAGSARVAGGNMARGAGAAAAQPDDPATMLGQLRSAEGAVLDELGLSADERCIGRLVMRGLTYRQIAGRVYLAERTVKYHARHLYAKARVGNRRAFEAYVRRRLAERADA</sequence>
<dbReference type="EMBL" id="JAJMLW010000004">
    <property type="protein sequence ID" value="MCI2242962.1"/>
    <property type="molecule type" value="Genomic_DNA"/>
</dbReference>
<evidence type="ECO:0000313" key="7">
    <source>
        <dbReference type="EMBL" id="MCI2242962.1"/>
    </source>
</evidence>
<gene>
    <name evidence="7" type="ORF">LPT13_11455</name>
</gene>
<dbReference type="PANTHER" id="PTHR44688">
    <property type="entry name" value="DNA-BINDING TRANSCRIPTIONAL ACTIVATOR DEVR_DOSR"/>
    <property type="match status" value="1"/>
</dbReference>
<dbReference type="PANTHER" id="PTHR44688:SF16">
    <property type="entry name" value="DNA-BINDING TRANSCRIPTIONAL ACTIVATOR DEVR_DOSR"/>
    <property type="match status" value="1"/>
</dbReference>
<keyword evidence="5" id="KW-0812">Transmembrane</keyword>
<dbReference type="Proteomes" id="UP001430755">
    <property type="component" value="Unassembled WGS sequence"/>
</dbReference>
<dbReference type="SMART" id="SM00421">
    <property type="entry name" value="HTH_LUXR"/>
    <property type="match status" value="1"/>
</dbReference>
<dbReference type="InterPro" id="IPR036388">
    <property type="entry name" value="WH-like_DNA-bd_sf"/>
</dbReference>
<evidence type="ECO:0000256" key="1">
    <source>
        <dbReference type="ARBA" id="ARBA00023015"/>
    </source>
</evidence>
<feature type="domain" description="HTH luxR-type" evidence="6">
    <location>
        <begin position="166"/>
        <end position="193"/>
    </location>
</feature>
<feature type="region of interest" description="Disordered" evidence="4">
    <location>
        <begin position="76"/>
        <end position="96"/>
    </location>
</feature>
<keyword evidence="2" id="KW-0238">DNA-binding</keyword>
<keyword evidence="1" id="KW-0805">Transcription regulation</keyword>
<evidence type="ECO:0000259" key="6">
    <source>
        <dbReference type="PROSITE" id="PS00622"/>
    </source>
</evidence>
<keyword evidence="8" id="KW-1185">Reference proteome</keyword>
<name>A0ABS9WKH5_9ACTN</name>
<dbReference type="PROSITE" id="PS00622">
    <property type="entry name" value="HTH_LUXR_1"/>
    <property type="match status" value="1"/>
</dbReference>
<dbReference type="Pfam" id="PF00196">
    <property type="entry name" value="GerE"/>
    <property type="match status" value="1"/>
</dbReference>
<protein>
    <submittedName>
        <fullName evidence="7">Helix-turn-helix domain-containing protein</fullName>
    </submittedName>
</protein>
<keyword evidence="5" id="KW-0472">Membrane</keyword>
<dbReference type="CDD" id="cd06170">
    <property type="entry name" value="LuxR_C_like"/>
    <property type="match status" value="1"/>
</dbReference>
<evidence type="ECO:0000313" key="8">
    <source>
        <dbReference type="Proteomes" id="UP001430755"/>
    </source>
</evidence>
<proteinExistence type="predicted"/>
<feature type="transmembrane region" description="Helical" evidence="5">
    <location>
        <begin position="21"/>
        <end position="43"/>
    </location>
</feature>
<keyword evidence="5" id="KW-1133">Transmembrane helix</keyword>
<accession>A0ABS9WKH5</accession>
<reference evidence="7" key="1">
    <citation type="submission" date="2021-11" db="EMBL/GenBank/DDBJ databases">
        <title>A Novel Adlercreutzia Species, isolated from a Allomyrina dichotoma larva feces.</title>
        <authorList>
            <person name="Suh M.K."/>
        </authorList>
    </citation>
    <scope>NUCLEOTIDE SEQUENCE</scope>
    <source>
        <strain evidence="7">JBNU-10</strain>
    </source>
</reference>
<dbReference type="SUPFAM" id="SSF46894">
    <property type="entry name" value="C-terminal effector domain of the bipartite response regulators"/>
    <property type="match status" value="1"/>
</dbReference>
<feature type="compositionally biased region" description="Low complexity" evidence="4">
    <location>
        <begin position="86"/>
        <end position="95"/>
    </location>
</feature>
<evidence type="ECO:0000256" key="2">
    <source>
        <dbReference type="ARBA" id="ARBA00023125"/>
    </source>
</evidence>
<evidence type="ECO:0000256" key="3">
    <source>
        <dbReference type="ARBA" id="ARBA00023163"/>
    </source>
</evidence>
<dbReference type="RefSeq" id="WP_242166534.1">
    <property type="nucleotide sequence ID" value="NZ_JAJMLW010000004.1"/>
</dbReference>
<organism evidence="7 8">
    <name type="scientific">Adlercreutzia faecimuris</name>
    <dbReference type="NCBI Taxonomy" id="2897341"/>
    <lineage>
        <taxon>Bacteria</taxon>
        <taxon>Bacillati</taxon>
        <taxon>Actinomycetota</taxon>
        <taxon>Coriobacteriia</taxon>
        <taxon>Eggerthellales</taxon>
        <taxon>Eggerthellaceae</taxon>
        <taxon>Adlercreutzia</taxon>
    </lineage>
</organism>
<dbReference type="PRINTS" id="PR00038">
    <property type="entry name" value="HTHLUXR"/>
</dbReference>
<keyword evidence="3" id="KW-0804">Transcription</keyword>
<dbReference type="InterPro" id="IPR016032">
    <property type="entry name" value="Sig_transdc_resp-reg_C-effctor"/>
</dbReference>
<dbReference type="InterPro" id="IPR000792">
    <property type="entry name" value="Tscrpt_reg_LuxR_C"/>
</dbReference>
<evidence type="ECO:0000256" key="5">
    <source>
        <dbReference type="SAM" id="Phobius"/>
    </source>
</evidence>